<dbReference type="Proteomes" id="UP000290637">
    <property type="component" value="Chromosome"/>
</dbReference>
<evidence type="ECO:0000313" key="3">
    <source>
        <dbReference type="Proteomes" id="UP000290637"/>
    </source>
</evidence>
<evidence type="ECO:0000313" key="2">
    <source>
        <dbReference type="EMBL" id="QBE64946.1"/>
    </source>
</evidence>
<dbReference type="RefSeq" id="WP_130188061.1">
    <property type="nucleotide sequence ID" value="NZ_CP035913.1"/>
</dbReference>
<sequence length="219" mass="24309">MKGAVLTVLFLLLQLATVAHAFDQCPRAGHDSEWSARCFEGEGKDRRIKPEYLDRVTWNRHGMATILVETPRELLAVNRQGQVVVPNIRHSGDFDFPNGNNDRGRFEIDDGTGAMKCGYFVAERFDVIARPEYDHCQGYRNDEALACKGCIRYCTDQDCHDSMLIGGQGIVLGLAGNIKRRFDLPTLDQACAMGKASLYSLGSITVLQCTPAADSPFKF</sequence>
<dbReference type="KEGG" id="plue:EWM63_19725"/>
<organism evidence="2 3">
    <name type="scientific">Pseudoduganella lutea</name>
    <dbReference type="NCBI Taxonomy" id="321985"/>
    <lineage>
        <taxon>Bacteria</taxon>
        <taxon>Pseudomonadati</taxon>
        <taxon>Pseudomonadota</taxon>
        <taxon>Betaproteobacteria</taxon>
        <taxon>Burkholderiales</taxon>
        <taxon>Oxalobacteraceae</taxon>
        <taxon>Telluria group</taxon>
        <taxon>Pseudoduganella</taxon>
    </lineage>
</organism>
<keyword evidence="1" id="KW-0732">Signal</keyword>
<evidence type="ECO:0008006" key="4">
    <source>
        <dbReference type="Google" id="ProtNLM"/>
    </source>
</evidence>
<proteinExistence type="predicted"/>
<dbReference type="AlphaFoldDB" id="A0A4P6L0H3"/>
<keyword evidence="3" id="KW-1185">Reference proteome</keyword>
<reference evidence="2 3" key="1">
    <citation type="submission" date="2019-02" db="EMBL/GenBank/DDBJ databases">
        <title>Draft Genome Sequences of Six Type Strains of the Genus Massilia.</title>
        <authorList>
            <person name="Miess H."/>
            <person name="Frediansyhah A."/>
            <person name="Gross H."/>
        </authorList>
    </citation>
    <scope>NUCLEOTIDE SEQUENCE [LARGE SCALE GENOMIC DNA]</scope>
    <source>
        <strain evidence="2 3">DSM 17473</strain>
    </source>
</reference>
<feature type="chain" id="PRO_5020756853" description="WG repeat-containing protein" evidence="1">
    <location>
        <begin position="22"/>
        <end position="219"/>
    </location>
</feature>
<protein>
    <recommendedName>
        <fullName evidence="4">WG repeat-containing protein</fullName>
    </recommendedName>
</protein>
<feature type="signal peptide" evidence="1">
    <location>
        <begin position="1"/>
        <end position="21"/>
    </location>
</feature>
<evidence type="ECO:0000256" key="1">
    <source>
        <dbReference type="SAM" id="SignalP"/>
    </source>
</evidence>
<dbReference type="OrthoDB" id="8754677at2"/>
<name>A0A4P6L0H3_9BURK</name>
<dbReference type="EMBL" id="CP035913">
    <property type="protein sequence ID" value="QBE64946.1"/>
    <property type="molecule type" value="Genomic_DNA"/>
</dbReference>
<gene>
    <name evidence="2" type="ORF">EWM63_19725</name>
</gene>
<accession>A0A4P6L0H3</accession>